<dbReference type="RefSeq" id="WP_159397258.1">
    <property type="nucleotide sequence ID" value="NZ_CP012673.1"/>
</dbReference>
<feature type="signal peptide" evidence="1">
    <location>
        <begin position="1"/>
        <end position="16"/>
    </location>
</feature>
<dbReference type="Proteomes" id="UP000238348">
    <property type="component" value="Chromosome"/>
</dbReference>
<reference evidence="2 3" key="1">
    <citation type="submission" date="2015-09" db="EMBL/GenBank/DDBJ databases">
        <title>Sorangium comparison.</title>
        <authorList>
            <person name="Zaburannyi N."/>
            <person name="Bunk B."/>
            <person name="Overmann J."/>
            <person name="Mueller R."/>
        </authorList>
    </citation>
    <scope>NUCLEOTIDE SEQUENCE [LARGE SCALE GENOMIC DNA]</scope>
    <source>
        <strain evidence="2 3">So ce26</strain>
    </source>
</reference>
<gene>
    <name evidence="2" type="ORF">SOCE26_050190</name>
</gene>
<proteinExistence type="predicted"/>
<name>A0A2L0EWD4_SORCE</name>
<evidence type="ECO:0000313" key="2">
    <source>
        <dbReference type="EMBL" id="AUX43569.1"/>
    </source>
</evidence>
<evidence type="ECO:0008006" key="4">
    <source>
        <dbReference type="Google" id="ProtNLM"/>
    </source>
</evidence>
<dbReference type="EMBL" id="CP012673">
    <property type="protein sequence ID" value="AUX43569.1"/>
    <property type="molecule type" value="Genomic_DNA"/>
</dbReference>
<feature type="chain" id="PRO_5014940731" description="Secreted protein" evidence="1">
    <location>
        <begin position="17"/>
        <end position="79"/>
    </location>
</feature>
<keyword evidence="1" id="KW-0732">Signal</keyword>
<evidence type="ECO:0000313" key="3">
    <source>
        <dbReference type="Proteomes" id="UP000238348"/>
    </source>
</evidence>
<accession>A0A2L0EWD4</accession>
<sequence>MSIRHVVFLSIALAQAACPPPPVPEPRRDCPKEPNCGQCASQGGCGWCDGQCIALGITACESPATSPDMCPPPVVTSAP</sequence>
<protein>
    <recommendedName>
        <fullName evidence="4">Secreted protein</fullName>
    </recommendedName>
</protein>
<dbReference type="AlphaFoldDB" id="A0A2L0EWD4"/>
<organism evidence="2 3">
    <name type="scientific">Sorangium cellulosum</name>
    <name type="common">Polyangium cellulosum</name>
    <dbReference type="NCBI Taxonomy" id="56"/>
    <lineage>
        <taxon>Bacteria</taxon>
        <taxon>Pseudomonadati</taxon>
        <taxon>Myxococcota</taxon>
        <taxon>Polyangia</taxon>
        <taxon>Polyangiales</taxon>
        <taxon>Polyangiaceae</taxon>
        <taxon>Sorangium</taxon>
    </lineage>
</organism>
<evidence type="ECO:0000256" key="1">
    <source>
        <dbReference type="SAM" id="SignalP"/>
    </source>
</evidence>